<feature type="transmembrane region" description="Helical" evidence="1">
    <location>
        <begin position="84"/>
        <end position="105"/>
    </location>
</feature>
<protein>
    <recommendedName>
        <fullName evidence="2">Peptidase M56 domain-containing protein</fullName>
    </recommendedName>
</protein>
<accession>A0A255ZCB0</accession>
<feature type="domain" description="Peptidase M56" evidence="2">
    <location>
        <begin position="161"/>
        <end position="228"/>
    </location>
</feature>
<keyword evidence="4" id="KW-1185">Reference proteome</keyword>
<feature type="transmembrane region" description="Helical" evidence="1">
    <location>
        <begin position="6"/>
        <end position="22"/>
    </location>
</feature>
<evidence type="ECO:0000256" key="1">
    <source>
        <dbReference type="SAM" id="Phobius"/>
    </source>
</evidence>
<dbReference type="EMBL" id="NOXV01000214">
    <property type="protein sequence ID" value="OYQ38515.1"/>
    <property type="molecule type" value="Genomic_DNA"/>
</dbReference>
<comment type="caution">
    <text evidence="3">The sequence shown here is derived from an EMBL/GenBank/DDBJ whole genome shotgun (WGS) entry which is preliminary data.</text>
</comment>
<keyword evidence="1" id="KW-1133">Transmembrane helix</keyword>
<organism evidence="3 4">
    <name type="scientific">Flavobacterium cyanobacteriorum</name>
    <dbReference type="NCBI Taxonomy" id="2022802"/>
    <lineage>
        <taxon>Bacteria</taxon>
        <taxon>Pseudomonadati</taxon>
        <taxon>Bacteroidota</taxon>
        <taxon>Flavobacteriia</taxon>
        <taxon>Flavobacteriales</taxon>
        <taxon>Flavobacteriaceae</taxon>
        <taxon>Flavobacterium</taxon>
    </lineage>
</organism>
<keyword evidence="1" id="KW-0472">Membrane</keyword>
<name>A0A255ZCB0_9FLAO</name>
<proteinExistence type="predicted"/>
<dbReference type="Pfam" id="PF05569">
    <property type="entry name" value="Peptidase_M56"/>
    <property type="match status" value="1"/>
</dbReference>
<gene>
    <name evidence="3" type="ORF">CHU92_04955</name>
</gene>
<feature type="transmembrane region" description="Helical" evidence="1">
    <location>
        <begin position="263"/>
        <end position="286"/>
    </location>
</feature>
<dbReference type="PANTHER" id="PTHR34978:SF3">
    <property type="entry name" value="SLR0241 PROTEIN"/>
    <property type="match status" value="1"/>
</dbReference>
<keyword evidence="1" id="KW-0812">Transmembrane</keyword>
<feature type="transmembrane region" description="Helical" evidence="1">
    <location>
        <begin position="34"/>
        <end position="54"/>
    </location>
</feature>
<sequence>MIVFLIKSTICKAVFLALYHFLLEKEKIHVFNRFYLLFSLLFSLAVPFISIPLYTEAPAETKLLQPAIEKLPVVAALPVEKADYLALVFWVIYGFVASLLAIRLINNIYKLYKKAASGTKITYGSAKLVLLEGKTLPHTFLGYIFLSKEDHENRCIEQELYIHELTHVSQKHTYDLLVLELLKVAYWFNPLLYLYKKAIQLNHEFLADEAVTSSDKDVVKYQQLLLCKSTPHLNLRLASSINYSITKKRFIMMTKTTTKAKSAIVKMASVQVIAGLAALFCIESIAKEKPALVPSVKQEQQSGKVTRDKYFKGVRIIAYKRGTTTKTKVIGENIILSKLYEELTDAEIERYKWLLYVPEPYVKKSPSLKEIEEFLNSKKYAIWIDGKNVNNNELLKLTPNEIAYFSGSIILKNARTEKHPQPYQYWFWTHKAFDDAKMGVQKQHYGSDTIEFFQTMRNDYSRP</sequence>
<evidence type="ECO:0000259" key="2">
    <source>
        <dbReference type="Pfam" id="PF05569"/>
    </source>
</evidence>
<reference evidence="3 4" key="1">
    <citation type="submission" date="2017-07" db="EMBL/GenBank/DDBJ databases">
        <title>Flavobacterium cyanobacteriorum sp. nov., isolated from cyanobacterial aggregates in a eutrophic lake.</title>
        <authorList>
            <person name="Cai H."/>
        </authorList>
    </citation>
    <scope>NUCLEOTIDE SEQUENCE [LARGE SCALE GENOMIC DNA]</scope>
    <source>
        <strain evidence="3 4">TH021</strain>
    </source>
</reference>
<dbReference type="AlphaFoldDB" id="A0A255ZCB0"/>
<evidence type="ECO:0000313" key="4">
    <source>
        <dbReference type="Proteomes" id="UP000216605"/>
    </source>
</evidence>
<evidence type="ECO:0000313" key="3">
    <source>
        <dbReference type="EMBL" id="OYQ38515.1"/>
    </source>
</evidence>
<dbReference type="InterPro" id="IPR008756">
    <property type="entry name" value="Peptidase_M56"/>
</dbReference>
<dbReference type="OrthoDB" id="1522859at2"/>
<dbReference type="InterPro" id="IPR052173">
    <property type="entry name" value="Beta-lactam_resp_regulator"/>
</dbReference>
<dbReference type="PANTHER" id="PTHR34978">
    <property type="entry name" value="POSSIBLE SENSOR-TRANSDUCER PROTEIN BLAR"/>
    <property type="match status" value="1"/>
</dbReference>
<dbReference type="Proteomes" id="UP000216605">
    <property type="component" value="Unassembled WGS sequence"/>
</dbReference>